<evidence type="ECO:0000256" key="8">
    <source>
        <dbReference type="ARBA" id="ARBA00022670"/>
    </source>
</evidence>
<dbReference type="Pfam" id="PF00561">
    <property type="entry name" value="Abhydrolase_1"/>
    <property type="match status" value="1"/>
</dbReference>
<gene>
    <name evidence="14" type="primary">pip_1</name>
    <name evidence="14" type="ORF">GCM10007913_06060</name>
</gene>
<dbReference type="InterPro" id="IPR029058">
    <property type="entry name" value="AB_hydrolase_fold"/>
</dbReference>
<name>A0ABQ5U978_9HYPH</name>
<protein>
    <recommendedName>
        <fullName evidence="5 11">Proline iminopeptidase</fullName>
        <shortName evidence="11">PIP</shortName>
        <ecNumber evidence="4 11">3.4.11.5</ecNumber>
    </recommendedName>
    <alternativeName>
        <fullName evidence="10 11">Prolyl aminopeptidase</fullName>
    </alternativeName>
</protein>
<keyword evidence="9 11" id="KW-0378">Hydrolase</keyword>
<dbReference type="NCBIfam" id="TIGR01249">
    <property type="entry name" value="pro_imino_pep_1"/>
    <property type="match status" value="1"/>
</dbReference>
<evidence type="ECO:0000256" key="1">
    <source>
        <dbReference type="ARBA" id="ARBA00001585"/>
    </source>
</evidence>
<dbReference type="RefSeq" id="WP_284387785.1">
    <property type="nucleotide sequence ID" value="NZ_BSNG01000001.1"/>
</dbReference>
<dbReference type="SUPFAM" id="SSF53474">
    <property type="entry name" value="alpha/beta-Hydrolases"/>
    <property type="match status" value="1"/>
</dbReference>
<dbReference type="EC" id="3.4.11.5" evidence="4 11"/>
<feature type="domain" description="AB hydrolase-1" evidence="13">
    <location>
        <begin position="37"/>
        <end position="299"/>
    </location>
</feature>
<reference evidence="14" key="1">
    <citation type="journal article" date="2014" name="Int. J. Syst. Evol. Microbiol.">
        <title>Complete genome of a new Firmicutes species belonging to the dominant human colonic microbiota ('Ruminococcus bicirculans') reveals two chromosomes and a selective capacity to utilize plant glucans.</title>
        <authorList>
            <consortium name="NISC Comparative Sequencing Program"/>
            <person name="Wegmann U."/>
            <person name="Louis P."/>
            <person name="Goesmann A."/>
            <person name="Henrissat B."/>
            <person name="Duncan S.H."/>
            <person name="Flint H.J."/>
        </authorList>
    </citation>
    <scope>NUCLEOTIDE SEQUENCE</scope>
    <source>
        <strain evidence="14">NBRC 103855</strain>
    </source>
</reference>
<evidence type="ECO:0000256" key="5">
    <source>
        <dbReference type="ARBA" id="ARBA00021843"/>
    </source>
</evidence>
<reference evidence="14" key="2">
    <citation type="submission" date="2023-01" db="EMBL/GenBank/DDBJ databases">
        <title>Draft genome sequence of Devosia yakushimensis strain NBRC 103855.</title>
        <authorList>
            <person name="Sun Q."/>
            <person name="Mori K."/>
        </authorList>
    </citation>
    <scope>NUCLEOTIDE SEQUENCE</scope>
    <source>
        <strain evidence="14">NBRC 103855</strain>
    </source>
</reference>
<evidence type="ECO:0000313" key="14">
    <source>
        <dbReference type="EMBL" id="GLQ08674.1"/>
    </source>
</evidence>
<accession>A0ABQ5U978</accession>
<keyword evidence="8 11" id="KW-0645">Protease</keyword>
<dbReference type="InterPro" id="IPR000073">
    <property type="entry name" value="AB_hydrolase_1"/>
</dbReference>
<evidence type="ECO:0000256" key="3">
    <source>
        <dbReference type="ARBA" id="ARBA00010088"/>
    </source>
</evidence>
<dbReference type="Gene3D" id="3.40.50.1820">
    <property type="entry name" value="alpha/beta hydrolase"/>
    <property type="match status" value="1"/>
</dbReference>
<keyword evidence="15" id="KW-1185">Reference proteome</keyword>
<evidence type="ECO:0000256" key="12">
    <source>
        <dbReference type="RuleBase" id="RU003421"/>
    </source>
</evidence>
<evidence type="ECO:0000256" key="9">
    <source>
        <dbReference type="ARBA" id="ARBA00022801"/>
    </source>
</evidence>
<dbReference type="PANTHER" id="PTHR43722">
    <property type="entry name" value="PROLINE IMINOPEPTIDASE"/>
    <property type="match status" value="1"/>
</dbReference>
<proteinExistence type="inferred from homology"/>
<dbReference type="PRINTS" id="PR00793">
    <property type="entry name" value="PROAMNOPTASE"/>
</dbReference>
<dbReference type="InterPro" id="IPR002410">
    <property type="entry name" value="Peptidase_S33"/>
</dbReference>
<comment type="catalytic activity">
    <reaction evidence="1 11 12">
        <text>Release of N-terminal proline from a peptide.</text>
        <dbReference type="EC" id="3.4.11.5"/>
    </reaction>
</comment>
<comment type="subcellular location">
    <subcellularLocation>
        <location evidence="2 11">Cytoplasm</location>
    </subcellularLocation>
</comment>
<dbReference type="PANTHER" id="PTHR43722:SF1">
    <property type="entry name" value="PROLINE IMINOPEPTIDASE"/>
    <property type="match status" value="1"/>
</dbReference>
<dbReference type="PIRSF" id="PIRSF006431">
    <property type="entry name" value="Pept_S33"/>
    <property type="match status" value="1"/>
</dbReference>
<dbReference type="Proteomes" id="UP001161406">
    <property type="component" value="Unassembled WGS sequence"/>
</dbReference>
<evidence type="ECO:0000256" key="10">
    <source>
        <dbReference type="ARBA" id="ARBA00029605"/>
    </source>
</evidence>
<evidence type="ECO:0000313" key="15">
    <source>
        <dbReference type="Proteomes" id="UP001161406"/>
    </source>
</evidence>
<evidence type="ECO:0000256" key="4">
    <source>
        <dbReference type="ARBA" id="ARBA00012568"/>
    </source>
</evidence>
<keyword evidence="6 11" id="KW-0031">Aminopeptidase</keyword>
<dbReference type="InterPro" id="IPR005944">
    <property type="entry name" value="Pro_iminopeptidase"/>
</dbReference>
<sequence length="317" mass="33562">MAFHALVEPHAQGMLDVGQGHAIFWSISGNPDGVPALILHGGPGSGVAASTGRFFDPTRYRIIAFDQRGCGRSTPHAGAAGADLSANTTGHLLADIEALRLHLGVERWVLYGMSWGTTLGFAYAQRHPERVRAMVLAGITTTRQSEIGWLYRGLAPLFPAQWEAFRAGAPAGTSDSGLIAAYGDLLLSPDGAIHNKAALDFHLWEAATISSDPNAGWPERWNDPAYILARARIVTHYFRHAAWLEEGALISGASALADIPGVMVQGRLDLQAPLTTAWDMSRAWPAARLVIIEGAGHSSGDAGMGEAIVSALDGFAG</sequence>
<evidence type="ECO:0000256" key="6">
    <source>
        <dbReference type="ARBA" id="ARBA00022438"/>
    </source>
</evidence>
<evidence type="ECO:0000256" key="7">
    <source>
        <dbReference type="ARBA" id="ARBA00022490"/>
    </source>
</evidence>
<keyword evidence="7 11" id="KW-0963">Cytoplasm</keyword>
<evidence type="ECO:0000256" key="11">
    <source>
        <dbReference type="PIRNR" id="PIRNR006431"/>
    </source>
</evidence>
<evidence type="ECO:0000256" key="2">
    <source>
        <dbReference type="ARBA" id="ARBA00004496"/>
    </source>
</evidence>
<dbReference type="PRINTS" id="PR00111">
    <property type="entry name" value="ABHYDROLASE"/>
</dbReference>
<organism evidence="14 15">
    <name type="scientific">Devosia yakushimensis</name>
    <dbReference type="NCBI Taxonomy" id="470028"/>
    <lineage>
        <taxon>Bacteria</taxon>
        <taxon>Pseudomonadati</taxon>
        <taxon>Pseudomonadota</taxon>
        <taxon>Alphaproteobacteria</taxon>
        <taxon>Hyphomicrobiales</taxon>
        <taxon>Devosiaceae</taxon>
        <taxon>Devosia</taxon>
    </lineage>
</organism>
<evidence type="ECO:0000259" key="13">
    <source>
        <dbReference type="Pfam" id="PF00561"/>
    </source>
</evidence>
<dbReference type="EMBL" id="BSNG01000001">
    <property type="protein sequence ID" value="GLQ08674.1"/>
    <property type="molecule type" value="Genomic_DNA"/>
</dbReference>
<comment type="similarity">
    <text evidence="3 11 12">Belongs to the peptidase S33 family.</text>
</comment>
<comment type="caution">
    <text evidence="14">The sequence shown here is derived from an EMBL/GenBank/DDBJ whole genome shotgun (WGS) entry which is preliminary data.</text>
</comment>